<gene>
    <name evidence="2" type="ORF">ACIP2Z_14110</name>
</gene>
<organism evidence="2 3">
    <name type="scientific">Streptomyces iakyrus</name>
    <dbReference type="NCBI Taxonomy" id="68219"/>
    <lineage>
        <taxon>Bacteria</taxon>
        <taxon>Bacillati</taxon>
        <taxon>Actinomycetota</taxon>
        <taxon>Actinomycetes</taxon>
        <taxon>Kitasatosporales</taxon>
        <taxon>Streptomycetaceae</taxon>
        <taxon>Streptomyces</taxon>
    </lineage>
</organism>
<reference evidence="2 3" key="1">
    <citation type="submission" date="2024-10" db="EMBL/GenBank/DDBJ databases">
        <title>The Natural Products Discovery Center: Release of the First 8490 Sequenced Strains for Exploring Actinobacteria Biosynthetic Diversity.</title>
        <authorList>
            <person name="Kalkreuter E."/>
            <person name="Kautsar S.A."/>
            <person name="Yang D."/>
            <person name="Bader C.D."/>
            <person name="Teijaro C.N."/>
            <person name="Fluegel L."/>
            <person name="Davis C.M."/>
            <person name="Simpson J.R."/>
            <person name="Lauterbach L."/>
            <person name="Steele A.D."/>
            <person name="Gui C."/>
            <person name="Meng S."/>
            <person name="Li G."/>
            <person name="Viehrig K."/>
            <person name="Ye F."/>
            <person name="Su P."/>
            <person name="Kiefer A.F."/>
            <person name="Nichols A."/>
            <person name="Cepeda A.J."/>
            <person name="Yan W."/>
            <person name="Fan B."/>
            <person name="Jiang Y."/>
            <person name="Adhikari A."/>
            <person name="Zheng C.-J."/>
            <person name="Schuster L."/>
            <person name="Cowan T.M."/>
            <person name="Smanski M.J."/>
            <person name="Chevrette M.G."/>
            <person name="De Carvalho L.P.S."/>
            <person name="Shen B."/>
        </authorList>
    </citation>
    <scope>NUCLEOTIDE SEQUENCE [LARGE SCALE GENOMIC DNA]</scope>
    <source>
        <strain evidence="2 3">NPDC089932</strain>
    </source>
</reference>
<name>A0ABW8FDF7_9ACTN</name>
<keyword evidence="3" id="KW-1185">Reference proteome</keyword>
<evidence type="ECO:0000313" key="2">
    <source>
        <dbReference type="EMBL" id="MFJ4080084.1"/>
    </source>
</evidence>
<proteinExistence type="predicted"/>
<evidence type="ECO:0008006" key="4">
    <source>
        <dbReference type="Google" id="ProtNLM"/>
    </source>
</evidence>
<comment type="caution">
    <text evidence="2">The sequence shown here is derived from an EMBL/GenBank/DDBJ whole genome shotgun (WGS) entry which is preliminary data.</text>
</comment>
<dbReference type="RefSeq" id="WP_402072486.1">
    <property type="nucleotide sequence ID" value="NZ_JBIVGG010000006.1"/>
</dbReference>
<dbReference type="Proteomes" id="UP001617511">
    <property type="component" value="Unassembled WGS sequence"/>
</dbReference>
<accession>A0ABW8FDF7</accession>
<protein>
    <recommendedName>
        <fullName evidence="4">MarR family transcriptional regulator</fullName>
    </recommendedName>
</protein>
<evidence type="ECO:0000313" key="3">
    <source>
        <dbReference type="Proteomes" id="UP001617511"/>
    </source>
</evidence>
<feature type="region of interest" description="Disordered" evidence="1">
    <location>
        <begin position="141"/>
        <end position="175"/>
    </location>
</feature>
<evidence type="ECO:0000256" key="1">
    <source>
        <dbReference type="SAM" id="MobiDB-lite"/>
    </source>
</evidence>
<sequence>MAYENSIAALPAPAHPTANPGYGKRTVPAEPGNAARAAADFSHLPAREAYIAAFIDRLPDGAAMDIKSLAKALPLYGQQAVRSALNALSRAGHVHRARGLAATGDSGTRWVFRTYWSRTARDDAWWAAFLVGGDTTSIAQGGDVPARDGTIAPDVNPAPNHTTSSADAPAEPVPTEPHATTAYRVLARLGTYEPRLALSAADCDALTGLVVPWLERGASTVTLIQALTAGLPDPVHAPRGFVARRLRDKLPPQPVLPAVVPAAAGEPSSGRPRRLMPECTECGVPGRSAAFVGGLCRGCRTATASQGAPAAAPQAGSRPRCESAVVLAREALVARDRRQSAKSRPAMAGQAS</sequence>
<dbReference type="EMBL" id="JBIVGG010000006">
    <property type="protein sequence ID" value="MFJ4080084.1"/>
    <property type="molecule type" value="Genomic_DNA"/>
</dbReference>